<dbReference type="InterPro" id="IPR015840">
    <property type="entry name" value="DNA_MeTrfase_ParB"/>
</dbReference>
<dbReference type="CDD" id="cd16403">
    <property type="entry name" value="ParB_N_like_MT"/>
    <property type="match status" value="1"/>
</dbReference>
<evidence type="ECO:0000256" key="1">
    <source>
        <dbReference type="ARBA" id="ARBA00022603"/>
    </source>
</evidence>
<dbReference type="EMBL" id="JBEPLU010000001">
    <property type="protein sequence ID" value="MET3525482.1"/>
    <property type="molecule type" value="Genomic_DNA"/>
</dbReference>
<dbReference type="SUPFAM" id="SSF110849">
    <property type="entry name" value="ParB/Sulfiredoxin"/>
    <property type="match status" value="1"/>
</dbReference>
<keyword evidence="2" id="KW-0808">Transferase</keyword>
<name>A0ABV2EFC5_9CAUL</name>
<keyword evidence="1" id="KW-0489">Methyltransferase</keyword>
<feature type="region of interest" description="Disordered" evidence="5">
    <location>
        <begin position="1"/>
        <end position="26"/>
    </location>
</feature>
<dbReference type="SMART" id="SM00470">
    <property type="entry name" value="ParB"/>
    <property type="match status" value="1"/>
</dbReference>
<proteinExistence type="inferred from homology"/>
<dbReference type="SUPFAM" id="SSF53335">
    <property type="entry name" value="S-adenosyl-L-methionine-dependent methyltransferases"/>
    <property type="match status" value="1"/>
</dbReference>
<sequence>MATQSSNAARIRQRPQTSTALQSDRPSTFAQIPIDQLKPAERRVRKHPRGKLDKLVSTIRRFGVVAPILVDKDNRIIDGHLLWEALKTLGHTTVYVQRADHLSEAEVETFRIAHHALLEMGQWDVEQLKLSVEGLIQIDPDLVAHTLLPMGKIDGLLLSGFDQPADEHSLTAEKNSLLQHGDTFIFDPAADGAPTHRLVCGDAKDPTVIAQAVGGKPVRMLFSDVPYGLVPIEGVVSAKHKDFVEGASMSEPEAISFFTELLGASVPHVVQNGAVFLFIDHRGMYGLTQATRSLGLSHICTVAWDKTAGGMGGIYRHQVEFVLVLAKGERIAVNNVQLGKHGRNRTTLWSSSGMAQFGVDRKAALDAHPTVKPVQLLSEAILDVTNVGDVILDPCMGTGSTVIAANRVNRVGVGVEIAPIYFEVAVRRLQEVVDRPMIHEETGLTLEALLDQRAASPAAAA</sequence>
<evidence type="ECO:0000256" key="3">
    <source>
        <dbReference type="ARBA" id="ARBA00047942"/>
    </source>
</evidence>
<evidence type="ECO:0000256" key="4">
    <source>
        <dbReference type="RuleBase" id="RU362026"/>
    </source>
</evidence>
<comment type="catalytic activity">
    <reaction evidence="3">
        <text>a 2'-deoxyadenosine in DNA + S-adenosyl-L-methionine = an N(6)-methyl-2'-deoxyadenosine in DNA + S-adenosyl-L-homocysteine + H(+)</text>
        <dbReference type="Rhea" id="RHEA:15197"/>
        <dbReference type="Rhea" id="RHEA-COMP:12418"/>
        <dbReference type="Rhea" id="RHEA-COMP:12419"/>
        <dbReference type="ChEBI" id="CHEBI:15378"/>
        <dbReference type="ChEBI" id="CHEBI:57856"/>
        <dbReference type="ChEBI" id="CHEBI:59789"/>
        <dbReference type="ChEBI" id="CHEBI:90615"/>
        <dbReference type="ChEBI" id="CHEBI:90616"/>
        <dbReference type="EC" id="2.1.1.72"/>
    </reaction>
</comment>
<dbReference type="Gene3D" id="3.40.50.150">
    <property type="entry name" value="Vaccinia Virus protein VP39"/>
    <property type="match status" value="1"/>
</dbReference>
<dbReference type="InterPro" id="IPR029063">
    <property type="entry name" value="SAM-dependent_MTases_sf"/>
</dbReference>
<dbReference type="PRINTS" id="PR00508">
    <property type="entry name" value="S21N4MTFRASE"/>
</dbReference>
<evidence type="ECO:0000313" key="7">
    <source>
        <dbReference type="EMBL" id="MET3525482.1"/>
    </source>
</evidence>
<comment type="similarity">
    <text evidence="4">Belongs to the N(4)/N(6)-methyltransferase family.</text>
</comment>
<evidence type="ECO:0000256" key="2">
    <source>
        <dbReference type="ARBA" id="ARBA00022679"/>
    </source>
</evidence>
<dbReference type="EC" id="2.1.1.-" evidence="4"/>
<protein>
    <recommendedName>
        <fullName evidence="4">Methyltransferase</fullName>
        <ecNumber evidence="4">2.1.1.-</ecNumber>
    </recommendedName>
</protein>
<dbReference type="Proteomes" id="UP001549110">
    <property type="component" value="Unassembled WGS sequence"/>
</dbReference>
<gene>
    <name evidence="7" type="ORF">ABID41_000577</name>
</gene>
<dbReference type="InterPro" id="IPR002941">
    <property type="entry name" value="DNA_methylase_N4/N6"/>
</dbReference>
<keyword evidence="8" id="KW-1185">Reference proteome</keyword>
<dbReference type="RefSeq" id="WP_354297152.1">
    <property type="nucleotide sequence ID" value="NZ_JBEPLU010000001.1"/>
</dbReference>
<reference evidence="7 8" key="1">
    <citation type="submission" date="2024-06" db="EMBL/GenBank/DDBJ databases">
        <title>Genomic Encyclopedia of Type Strains, Phase IV (KMG-IV): sequencing the most valuable type-strain genomes for metagenomic binning, comparative biology and taxonomic classification.</title>
        <authorList>
            <person name="Goeker M."/>
        </authorList>
    </citation>
    <scope>NUCLEOTIDE SEQUENCE [LARGE SCALE GENOMIC DNA]</scope>
    <source>
        <strain evidence="7 8">DSM 17809</strain>
    </source>
</reference>
<evidence type="ECO:0000256" key="5">
    <source>
        <dbReference type="SAM" id="MobiDB-lite"/>
    </source>
</evidence>
<dbReference type="Pfam" id="PF01555">
    <property type="entry name" value="N6_N4_Mtase"/>
    <property type="match status" value="1"/>
</dbReference>
<dbReference type="PIRSF" id="PIRSF036758">
    <property type="entry name" value="Aden_M_ParB"/>
    <property type="match status" value="1"/>
</dbReference>
<dbReference type="InterPro" id="IPR036086">
    <property type="entry name" value="ParB/Sulfiredoxin_sf"/>
</dbReference>
<evidence type="ECO:0000259" key="6">
    <source>
        <dbReference type="SMART" id="SM00470"/>
    </source>
</evidence>
<feature type="domain" description="ParB-like N-terminal" evidence="6">
    <location>
        <begin position="30"/>
        <end position="116"/>
    </location>
</feature>
<organism evidence="7 8">
    <name type="scientific">Phenylobacterium koreense</name>
    <dbReference type="NCBI Taxonomy" id="266125"/>
    <lineage>
        <taxon>Bacteria</taxon>
        <taxon>Pseudomonadati</taxon>
        <taxon>Pseudomonadota</taxon>
        <taxon>Alphaproteobacteria</taxon>
        <taxon>Caulobacterales</taxon>
        <taxon>Caulobacteraceae</taxon>
        <taxon>Phenylobacterium</taxon>
    </lineage>
</organism>
<dbReference type="Pfam" id="PF02195">
    <property type="entry name" value="ParB_N"/>
    <property type="match status" value="1"/>
</dbReference>
<dbReference type="Gene3D" id="3.90.1530.10">
    <property type="entry name" value="Conserved hypothetical protein from pyrococcus furiosus pfu- 392566-001, ParB domain"/>
    <property type="match status" value="1"/>
</dbReference>
<comment type="caution">
    <text evidence="7">The sequence shown here is derived from an EMBL/GenBank/DDBJ whole genome shotgun (WGS) entry which is preliminary data.</text>
</comment>
<accession>A0ABV2EFC5</accession>
<evidence type="ECO:0000313" key="8">
    <source>
        <dbReference type="Proteomes" id="UP001549110"/>
    </source>
</evidence>
<dbReference type="InterPro" id="IPR003115">
    <property type="entry name" value="ParB_N"/>
</dbReference>
<dbReference type="InterPro" id="IPR001091">
    <property type="entry name" value="RM_Methyltransferase"/>
</dbReference>